<feature type="compositionally biased region" description="Pro residues" evidence="1">
    <location>
        <begin position="421"/>
        <end position="436"/>
    </location>
</feature>
<name>A0A1Y5F893_9BACT</name>
<feature type="chain" id="PRO_5013277655" description="FecR protein domain-containing protein" evidence="2">
    <location>
        <begin position="24"/>
        <end position="449"/>
    </location>
</feature>
<proteinExistence type="predicted"/>
<dbReference type="Gene3D" id="2.60.120.1440">
    <property type="match status" value="1"/>
</dbReference>
<reference evidence="5" key="1">
    <citation type="journal article" date="2017" name="Proc. Natl. Acad. Sci. U.S.A.">
        <title>Simulation of Deepwater Horizon oil plume reveals substrate specialization within a complex community of hydrocarbon-degraders.</title>
        <authorList>
            <person name="Hu P."/>
            <person name="Dubinsky E.A."/>
            <person name="Probst A.J."/>
            <person name="Wang J."/>
            <person name="Sieber C.M.K."/>
            <person name="Tom L.M."/>
            <person name="Gardinali P."/>
            <person name="Banfield J.F."/>
            <person name="Atlas R.M."/>
            <person name="Andersen G.L."/>
        </authorList>
    </citation>
    <scope>NUCLEOTIDE SEQUENCE [LARGE SCALE GENOMIC DNA]</scope>
</reference>
<dbReference type="AlphaFoldDB" id="A0A1Y5F893"/>
<evidence type="ECO:0000256" key="2">
    <source>
        <dbReference type="SAM" id="SignalP"/>
    </source>
</evidence>
<evidence type="ECO:0000313" key="5">
    <source>
        <dbReference type="Proteomes" id="UP000196531"/>
    </source>
</evidence>
<keyword evidence="2" id="KW-0732">Signal</keyword>
<feature type="compositionally biased region" description="Basic residues" evidence="1">
    <location>
        <begin position="240"/>
        <end position="250"/>
    </location>
</feature>
<dbReference type="PANTHER" id="PTHR38731:SF1">
    <property type="entry name" value="FECR PROTEIN DOMAIN-CONTAINING PROTEIN"/>
    <property type="match status" value="1"/>
</dbReference>
<gene>
    <name evidence="4" type="ORF">A9Q84_11610</name>
</gene>
<feature type="compositionally biased region" description="Basic and acidic residues" evidence="1">
    <location>
        <begin position="225"/>
        <end position="239"/>
    </location>
</feature>
<evidence type="ECO:0000259" key="3">
    <source>
        <dbReference type="Pfam" id="PF04773"/>
    </source>
</evidence>
<dbReference type="Proteomes" id="UP000196531">
    <property type="component" value="Unassembled WGS sequence"/>
</dbReference>
<dbReference type="EMBL" id="MAAO01000006">
    <property type="protein sequence ID" value="OUR96975.1"/>
    <property type="molecule type" value="Genomic_DNA"/>
</dbReference>
<dbReference type="Pfam" id="PF04773">
    <property type="entry name" value="FecR"/>
    <property type="match status" value="1"/>
</dbReference>
<protein>
    <recommendedName>
        <fullName evidence="3">FecR protein domain-containing protein</fullName>
    </recommendedName>
</protein>
<dbReference type="InterPro" id="IPR006860">
    <property type="entry name" value="FecR"/>
</dbReference>
<feature type="region of interest" description="Disordered" evidence="1">
    <location>
        <begin position="205"/>
        <end position="262"/>
    </location>
</feature>
<organism evidence="4 5">
    <name type="scientific">Halobacteriovorax marinus</name>
    <dbReference type="NCBI Taxonomy" id="97084"/>
    <lineage>
        <taxon>Bacteria</taxon>
        <taxon>Pseudomonadati</taxon>
        <taxon>Bdellovibrionota</taxon>
        <taxon>Bacteriovoracia</taxon>
        <taxon>Bacteriovoracales</taxon>
        <taxon>Halobacteriovoraceae</taxon>
        <taxon>Halobacteriovorax</taxon>
    </lineage>
</organism>
<dbReference type="PANTHER" id="PTHR38731">
    <property type="entry name" value="LIPL45-RELATED LIPOPROTEIN-RELATED"/>
    <property type="match status" value="1"/>
</dbReference>
<accession>A0A1Y5F893</accession>
<comment type="caution">
    <text evidence="4">The sequence shown here is derived from an EMBL/GenBank/DDBJ whole genome shotgun (WGS) entry which is preliminary data.</text>
</comment>
<feature type="signal peptide" evidence="2">
    <location>
        <begin position="1"/>
        <end position="23"/>
    </location>
</feature>
<feature type="domain" description="FecR protein" evidence="3">
    <location>
        <begin position="63"/>
        <end position="164"/>
    </location>
</feature>
<feature type="region of interest" description="Disordered" evidence="1">
    <location>
        <begin position="360"/>
        <end position="449"/>
    </location>
</feature>
<sequence length="449" mass="48169">MKFIKSLILTIILGLCLQSTALANTKGVAKAIILKGNVQAYNPKTKEKITLKRGSWVQEGYLVKTAKKSFVKFLFIDKSQMNLGPKSQMAINKFPRKKAGIITLLKGSLRAKVTKNYLDMKDKNKSKLFIKTKTAAMGVRGTDFVVTYNPINRNTALITFSGAVAMAQLKATVKNFKTNQRVLERIVSSDKAVIVRKGQFSGVNPGKTLRATTPVKINPGQLETMKGHDASKSADDQTSSKKKGSKKKYRNIIPPGANSKDFANDANVESQVQKVIGATATKIISDKFAKGPKEIGGPPPEGYVNKATGEIAPPAGGYVDLHTALYIAPPPGSTFDAATETFIPPADMGGFNAATGNYQHDTHVLQPDGSFDKIPNRSPASTGDGPEVKPPELAPIDEPLPEGAAPLNPSSGGPDGEPTLQPIPIPRPPLPEPLPPKINKNTKVKFNIN</sequence>
<evidence type="ECO:0000256" key="1">
    <source>
        <dbReference type="SAM" id="MobiDB-lite"/>
    </source>
</evidence>
<evidence type="ECO:0000313" key="4">
    <source>
        <dbReference type="EMBL" id="OUR96975.1"/>
    </source>
</evidence>